<dbReference type="EMBL" id="PKPP01003362">
    <property type="protein sequence ID" value="PWA69785.1"/>
    <property type="molecule type" value="Genomic_DNA"/>
</dbReference>
<proteinExistence type="predicted"/>
<reference evidence="1 2" key="1">
    <citation type="journal article" date="2018" name="Mol. Plant">
        <title>The genome of Artemisia annua provides insight into the evolution of Asteraceae family and artemisinin biosynthesis.</title>
        <authorList>
            <person name="Shen Q."/>
            <person name="Zhang L."/>
            <person name="Liao Z."/>
            <person name="Wang S."/>
            <person name="Yan T."/>
            <person name="Shi P."/>
            <person name="Liu M."/>
            <person name="Fu X."/>
            <person name="Pan Q."/>
            <person name="Wang Y."/>
            <person name="Lv Z."/>
            <person name="Lu X."/>
            <person name="Zhang F."/>
            <person name="Jiang W."/>
            <person name="Ma Y."/>
            <person name="Chen M."/>
            <person name="Hao X."/>
            <person name="Li L."/>
            <person name="Tang Y."/>
            <person name="Lv G."/>
            <person name="Zhou Y."/>
            <person name="Sun X."/>
            <person name="Brodelius P.E."/>
            <person name="Rose J.K.C."/>
            <person name="Tang K."/>
        </authorList>
    </citation>
    <scope>NUCLEOTIDE SEQUENCE [LARGE SCALE GENOMIC DNA]</scope>
    <source>
        <strain evidence="2">cv. Huhao1</strain>
        <tissue evidence="1">Leaf</tissue>
    </source>
</reference>
<dbReference type="OrthoDB" id="1750429at2759"/>
<gene>
    <name evidence="1" type="ORF">CTI12_AA295000</name>
</gene>
<organism evidence="1 2">
    <name type="scientific">Artemisia annua</name>
    <name type="common">Sweet wormwood</name>
    <dbReference type="NCBI Taxonomy" id="35608"/>
    <lineage>
        <taxon>Eukaryota</taxon>
        <taxon>Viridiplantae</taxon>
        <taxon>Streptophyta</taxon>
        <taxon>Embryophyta</taxon>
        <taxon>Tracheophyta</taxon>
        <taxon>Spermatophyta</taxon>
        <taxon>Magnoliopsida</taxon>
        <taxon>eudicotyledons</taxon>
        <taxon>Gunneridae</taxon>
        <taxon>Pentapetalae</taxon>
        <taxon>asterids</taxon>
        <taxon>campanulids</taxon>
        <taxon>Asterales</taxon>
        <taxon>Asteraceae</taxon>
        <taxon>Asteroideae</taxon>
        <taxon>Anthemideae</taxon>
        <taxon>Artemisiinae</taxon>
        <taxon>Artemisia</taxon>
    </lineage>
</organism>
<name>A0A2U1N8E4_ARTAN</name>
<dbReference type="Proteomes" id="UP000245207">
    <property type="component" value="Unassembled WGS sequence"/>
</dbReference>
<sequence>MIGALYLPEEASELEKELRQITKEKNEVVRGQGIEKIYFLPCTNAPLFLTIMHLCSQMDLNTQISALVDKSKETSKAETEAGEEGPTVTEADIQYVVLSWATYQLRKSQ</sequence>
<evidence type="ECO:0000313" key="1">
    <source>
        <dbReference type="EMBL" id="PWA69785.1"/>
    </source>
</evidence>
<keyword evidence="2" id="KW-1185">Reference proteome</keyword>
<dbReference type="STRING" id="35608.A0A2U1N8E4"/>
<accession>A0A2U1N8E4</accession>
<protein>
    <submittedName>
        <fullName evidence="1">CLPC-like protein</fullName>
    </submittedName>
</protein>
<evidence type="ECO:0000313" key="2">
    <source>
        <dbReference type="Proteomes" id="UP000245207"/>
    </source>
</evidence>
<comment type="caution">
    <text evidence="1">The sequence shown here is derived from an EMBL/GenBank/DDBJ whole genome shotgun (WGS) entry which is preliminary data.</text>
</comment>
<dbReference type="AlphaFoldDB" id="A0A2U1N8E4"/>